<reference evidence="1 2" key="1">
    <citation type="submission" date="2024-11" db="EMBL/GenBank/DDBJ databases">
        <title>Identification and Characterization of a Novel Fosfomycin Bacillithiol Transferase FosB8 in Paenibacillus illinoisensis.</title>
        <authorList>
            <person name="Lu W."/>
        </authorList>
    </citation>
    <scope>NUCLEOTIDE SEQUENCE [LARGE SCALE GENOMIC DNA]</scope>
    <source>
        <strain evidence="1 2">WP77</strain>
    </source>
</reference>
<keyword evidence="2" id="KW-1185">Reference proteome</keyword>
<dbReference type="Proteomes" id="UP001618531">
    <property type="component" value="Unassembled WGS sequence"/>
</dbReference>
<organism evidence="1 2">
    <name type="scientific">Paenibacillus illinoisensis</name>
    <dbReference type="NCBI Taxonomy" id="59845"/>
    <lineage>
        <taxon>Bacteria</taxon>
        <taxon>Bacillati</taxon>
        <taxon>Bacillota</taxon>
        <taxon>Bacilli</taxon>
        <taxon>Bacillales</taxon>
        <taxon>Paenibacillaceae</taxon>
        <taxon>Paenibacillus</taxon>
    </lineage>
</organism>
<comment type="caution">
    <text evidence="1">The sequence shown here is derived from an EMBL/GenBank/DDBJ whole genome shotgun (WGS) entry which is preliminary data.</text>
</comment>
<name>A0ABW8HZQ9_9BACL</name>
<gene>
    <name evidence="1" type="ORF">ACINKY_21290</name>
</gene>
<accession>A0ABW8HZQ9</accession>
<evidence type="ECO:0000313" key="2">
    <source>
        <dbReference type="Proteomes" id="UP001618531"/>
    </source>
</evidence>
<dbReference type="RefSeq" id="WP_402877345.1">
    <property type="nucleotide sequence ID" value="NZ_JBIYSL010000005.1"/>
</dbReference>
<evidence type="ECO:0000313" key="1">
    <source>
        <dbReference type="EMBL" id="MFK0524738.1"/>
    </source>
</evidence>
<dbReference type="EMBL" id="JBIYSL010000005">
    <property type="protein sequence ID" value="MFK0524738.1"/>
    <property type="molecule type" value="Genomic_DNA"/>
</dbReference>
<protein>
    <submittedName>
        <fullName evidence="1">Uncharacterized protein</fullName>
    </submittedName>
</protein>
<sequence>MPGIDFYSLGNHGLDGVSALKRKTGTASSPSQSLNFQRFGYADGAAMSCRYIEVPEADFGFEPKIIITTYPGSPLSGNLQSYMQSIYLSRVKDAYGHALIGHGDSTGNRYDLATGGGLNGYVNPTGFRIPVLANLSSTSLTLHWEALGWDD</sequence>
<proteinExistence type="predicted"/>